<evidence type="ECO:0000259" key="3">
    <source>
        <dbReference type="PROSITE" id="PS51272"/>
    </source>
</evidence>
<accession>A0A9D0ZC33</accession>
<dbReference type="InterPro" id="IPR001119">
    <property type="entry name" value="SLH_dom"/>
</dbReference>
<feature type="domain" description="SLH" evidence="3">
    <location>
        <begin position="87"/>
        <end position="147"/>
    </location>
</feature>
<reference evidence="4" key="1">
    <citation type="submission" date="2020-10" db="EMBL/GenBank/DDBJ databases">
        <authorList>
            <person name="Gilroy R."/>
        </authorList>
    </citation>
    <scope>NUCLEOTIDE SEQUENCE</scope>
    <source>
        <strain evidence="4">ChiBcolR7-354</strain>
    </source>
</reference>
<dbReference type="Proteomes" id="UP000824262">
    <property type="component" value="Unassembled WGS sequence"/>
</dbReference>
<evidence type="ECO:0000313" key="5">
    <source>
        <dbReference type="Proteomes" id="UP000824262"/>
    </source>
</evidence>
<dbReference type="AlphaFoldDB" id="A0A9D0ZC33"/>
<keyword evidence="1" id="KW-0677">Repeat</keyword>
<evidence type="ECO:0000256" key="2">
    <source>
        <dbReference type="SAM" id="SignalP"/>
    </source>
</evidence>
<protein>
    <recommendedName>
        <fullName evidence="3">SLH domain-containing protein</fullName>
    </recommendedName>
</protein>
<gene>
    <name evidence="4" type="ORF">IAB77_00855</name>
</gene>
<keyword evidence="2" id="KW-0732">Signal</keyword>
<evidence type="ECO:0000313" key="4">
    <source>
        <dbReference type="EMBL" id="HIQ77790.1"/>
    </source>
</evidence>
<feature type="chain" id="PRO_5038972174" description="SLH domain-containing protein" evidence="2">
    <location>
        <begin position="26"/>
        <end position="345"/>
    </location>
</feature>
<organism evidence="4 5">
    <name type="scientific">Candidatus Scatomorpha intestinavium</name>
    <dbReference type="NCBI Taxonomy" id="2840922"/>
    <lineage>
        <taxon>Bacteria</taxon>
        <taxon>Bacillati</taxon>
        <taxon>Bacillota</taxon>
        <taxon>Clostridia</taxon>
        <taxon>Eubacteriales</taxon>
        <taxon>Candidatus Scatomorpha</taxon>
    </lineage>
</organism>
<evidence type="ECO:0000256" key="1">
    <source>
        <dbReference type="ARBA" id="ARBA00022737"/>
    </source>
</evidence>
<name>A0A9D0ZC33_9FIRM</name>
<comment type="caution">
    <text evidence="4">The sequence shown here is derived from an EMBL/GenBank/DDBJ whole genome shotgun (WGS) entry which is preliminary data.</text>
</comment>
<sequence length="345" mass="37361">MHLKRTLAFVLALCLMLALAPAASAAGDAADEAAGALYEMGLFQGTSVNADGTPVFDLDRAPTRAEAVTMLVRLLGGEGAALAGDWDMPFTDVPAWAEPYVGYAYSRGLAAGTGAAAFGSGDSVTASQYLTFVLRALGYESGTDFEWVAAWELSDEIGLTSGQYGASTTSFTRGDVALISYAALGCEMKGGGMTLQDTLAGELVGYEFEDFGVYYLPDDNITDSLLTYYDTYMEAYLTSNEVPVYSYFFTREFFEEDGAAYPADAEEFYLDYLREDLVSEGIAANFNFSYDAYGNYSAQLTLDGVYYYVTVFVLDDLCGIHMFGCLEENAGKYDLGYLTSLVELY</sequence>
<dbReference type="PROSITE" id="PS51272">
    <property type="entry name" value="SLH"/>
    <property type="match status" value="2"/>
</dbReference>
<feature type="domain" description="SLH" evidence="3">
    <location>
        <begin position="17"/>
        <end position="85"/>
    </location>
</feature>
<dbReference type="EMBL" id="DVGA01000011">
    <property type="protein sequence ID" value="HIQ77790.1"/>
    <property type="molecule type" value="Genomic_DNA"/>
</dbReference>
<proteinExistence type="predicted"/>
<feature type="signal peptide" evidence="2">
    <location>
        <begin position="1"/>
        <end position="25"/>
    </location>
</feature>
<reference evidence="4" key="2">
    <citation type="journal article" date="2021" name="PeerJ">
        <title>Extensive microbial diversity within the chicken gut microbiome revealed by metagenomics and culture.</title>
        <authorList>
            <person name="Gilroy R."/>
            <person name="Ravi A."/>
            <person name="Getino M."/>
            <person name="Pursley I."/>
            <person name="Horton D.L."/>
            <person name="Alikhan N.F."/>
            <person name="Baker D."/>
            <person name="Gharbi K."/>
            <person name="Hall N."/>
            <person name="Watson M."/>
            <person name="Adriaenssens E.M."/>
            <person name="Foster-Nyarko E."/>
            <person name="Jarju S."/>
            <person name="Secka A."/>
            <person name="Antonio M."/>
            <person name="Oren A."/>
            <person name="Chaudhuri R.R."/>
            <person name="La Ragione R."/>
            <person name="Hildebrand F."/>
            <person name="Pallen M.J."/>
        </authorList>
    </citation>
    <scope>NUCLEOTIDE SEQUENCE</scope>
    <source>
        <strain evidence="4">ChiBcolR7-354</strain>
    </source>
</reference>